<dbReference type="AlphaFoldDB" id="A0A7J0D4I0"/>
<reference evidence="1 2" key="1">
    <citation type="submission" date="2020-05" db="EMBL/GenBank/DDBJ databases">
        <title>Whole genome shotgun sequence of Streptomyces microflavus NBRC 13062.</title>
        <authorList>
            <person name="Komaki H."/>
            <person name="Tamura T."/>
        </authorList>
    </citation>
    <scope>NUCLEOTIDE SEQUENCE [LARGE SCALE GENOMIC DNA]</scope>
    <source>
        <strain evidence="1 2">NBRC 13062</strain>
    </source>
</reference>
<accession>A0A7J0D4I0</accession>
<evidence type="ECO:0000313" key="1">
    <source>
        <dbReference type="EMBL" id="GFN09643.1"/>
    </source>
</evidence>
<name>A0A7J0D4I0_STRMI</name>
<organism evidence="1 2">
    <name type="scientific">Streptomyces microflavus</name>
    <name type="common">Streptomyces lipmanii</name>
    <dbReference type="NCBI Taxonomy" id="1919"/>
    <lineage>
        <taxon>Bacteria</taxon>
        <taxon>Bacillati</taxon>
        <taxon>Actinomycetota</taxon>
        <taxon>Actinomycetes</taxon>
        <taxon>Kitasatosporales</taxon>
        <taxon>Streptomycetaceae</taxon>
        <taxon>Streptomyces</taxon>
    </lineage>
</organism>
<protein>
    <submittedName>
        <fullName evidence="1">Uncharacterized protein</fullName>
    </submittedName>
</protein>
<sequence>MLIRALIFRLVALSGLVGPSWRAGEREAARFRAATEAVERGPDGGWAHP</sequence>
<proteinExistence type="predicted"/>
<gene>
    <name evidence="1" type="ORF">Smic_81990</name>
</gene>
<dbReference type="EMBL" id="BLWD01000002">
    <property type="protein sequence ID" value="GFN09643.1"/>
    <property type="molecule type" value="Genomic_DNA"/>
</dbReference>
<evidence type="ECO:0000313" key="2">
    <source>
        <dbReference type="Proteomes" id="UP000498740"/>
    </source>
</evidence>
<dbReference type="Proteomes" id="UP000498740">
    <property type="component" value="Unassembled WGS sequence"/>
</dbReference>
<comment type="caution">
    <text evidence="1">The sequence shown here is derived from an EMBL/GenBank/DDBJ whole genome shotgun (WGS) entry which is preliminary data.</text>
</comment>